<dbReference type="PRINTS" id="PR00344">
    <property type="entry name" value="BCTRLSENSOR"/>
</dbReference>
<dbReference type="STRING" id="1121131.SAMN02745229_01609"/>
<comment type="catalytic activity">
    <reaction evidence="1">
        <text>ATP + protein L-histidine = ADP + protein N-phospho-L-histidine.</text>
        <dbReference type="EC" id="2.7.13.3"/>
    </reaction>
</comment>
<sequence>MNDNSKKKYDAPSLAVEELSKGLYESNLKLGDINKKQREFFSNISHDLRSPIAAIRSAIEYLEETPDIGIEEREDLYKLIDKKAASLEYMIDEIFLLSKLSTNNAIVKPVPLPCGNYLEDFFFTNQADSKFNDVDLVLDVPMNFEHVVEIDPNYFDRVLNNLFDNALRYLGEDGKITLGAKVDDSNTHVIISVTDNGKGIDASNIDKIFDRTFTGDVSRTPSGKSGAGLGLSICKKIVEIHSGEITCRSKTGSDHGTTFAITLPLLQSL</sequence>
<dbReference type="PANTHER" id="PTHR43711">
    <property type="entry name" value="TWO-COMPONENT HISTIDINE KINASE"/>
    <property type="match status" value="1"/>
</dbReference>
<dbReference type="Pfam" id="PF02518">
    <property type="entry name" value="HATPase_c"/>
    <property type="match status" value="1"/>
</dbReference>
<keyword evidence="4" id="KW-0808">Transferase</keyword>
<keyword evidence="5 8" id="KW-0418">Kinase</keyword>
<keyword evidence="3" id="KW-0597">Phosphoprotein</keyword>
<reference evidence="9" key="1">
    <citation type="submission" date="2016-11" db="EMBL/GenBank/DDBJ databases">
        <authorList>
            <person name="Varghese N."/>
            <person name="Submissions S."/>
        </authorList>
    </citation>
    <scope>NUCLEOTIDE SEQUENCE [LARGE SCALE GENOMIC DNA]</scope>
    <source>
        <strain evidence="9">DSM 3071</strain>
    </source>
</reference>
<evidence type="ECO:0000256" key="2">
    <source>
        <dbReference type="ARBA" id="ARBA00012438"/>
    </source>
</evidence>
<evidence type="ECO:0000313" key="9">
    <source>
        <dbReference type="Proteomes" id="UP000184278"/>
    </source>
</evidence>
<dbReference type="SUPFAM" id="SSF47384">
    <property type="entry name" value="Homodimeric domain of signal transducing histidine kinase"/>
    <property type="match status" value="1"/>
</dbReference>
<evidence type="ECO:0000256" key="5">
    <source>
        <dbReference type="ARBA" id="ARBA00022777"/>
    </source>
</evidence>
<dbReference type="GeneID" id="89511953"/>
<evidence type="ECO:0000256" key="1">
    <source>
        <dbReference type="ARBA" id="ARBA00000085"/>
    </source>
</evidence>
<dbReference type="Proteomes" id="UP000184278">
    <property type="component" value="Unassembled WGS sequence"/>
</dbReference>
<evidence type="ECO:0000256" key="6">
    <source>
        <dbReference type="ARBA" id="ARBA00023012"/>
    </source>
</evidence>
<dbReference type="PROSITE" id="PS50109">
    <property type="entry name" value="HIS_KIN"/>
    <property type="match status" value="1"/>
</dbReference>
<dbReference type="CDD" id="cd00082">
    <property type="entry name" value="HisKA"/>
    <property type="match status" value="1"/>
</dbReference>
<protein>
    <recommendedName>
        <fullName evidence="2">histidine kinase</fullName>
        <ecNumber evidence="2">2.7.13.3</ecNumber>
    </recommendedName>
</protein>
<dbReference type="InterPro" id="IPR005467">
    <property type="entry name" value="His_kinase_dom"/>
</dbReference>
<organism evidence="8 9">
    <name type="scientific">Butyrivibrio fibrisolvens DSM 3071</name>
    <dbReference type="NCBI Taxonomy" id="1121131"/>
    <lineage>
        <taxon>Bacteria</taxon>
        <taxon>Bacillati</taxon>
        <taxon>Bacillota</taxon>
        <taxon>Clostridia</taxon>
        <taxon>Lachnospirales</taxon>
        <taxon>Lachnospiraceae</taxon>
        <taxon>Butyrivibrio</taxon>
    </lineage>
</organism>
<dbReference type="InterPro" id="IPR004358">
    <property type="entry name" value="Sig_transdc_His_kin-like_C"/>
</dbReference>
<keyword evidence="6" id="KW-0902">Two-component regulatory system</keyword>
<dbReference type="EMBL" id="FQXK01000012">
    <property type="protein sequence ID" value="SHI13362.1"/>
    <property type="molecule type" value="Genomic_DNA"/>
</dbReference>
<dbReference type="Gene3D" id="3.30.565.10">
    <property type="entry name" value="Histidine kinase-like ATPase, C-terminal domain"/>
    <property type="match status" value="1"/>
</dbReference>
<evidence type="ECO:0000256" key="3">
    <source>
        <dbReference type="ARBA" id="ARBA00022553"/>
    </source>
</evidence>
<dbReference type="Gene3D" id="1.10.287.130">
    <property type="match status" value="1"/>
</dbReference>
<accession>A0A1M5YMY3</accession>
<dbReference type="PANTHER" id="PTHR43711:SF1">
    <property type="entry name" value="HISTIDINE KINASE 1"/>
    <property type="match status" value="1"/>
</dbReference>
<dbReference type="SMART" id="SM00387">
    <property type="entry name" value="HATPase_c"/>
    <property type="match status" value="1"/>
</dbReference>
<dbReference type="InterPro" id="IPR036890">
    <property type="entry name" value="HATPase_C_sf"/>
</dbReference>
<feature type="domain" description="Histidine kinase" evidence="7">
    <location>
        <begin position="43"/>
        <end position="267"/>
    </location>
</feature>
<dbReference type="EC" id="2.7.13.3" evidence="2"/>
<evidence type="ECO:0000313" key="8">
    <source>
        <dbReference type="EMBL" id="SHI13362.1"/>
    </source>
</evidence>
<dbReference type="RefSeq" id="WP_167562695.1">
    <property type="nucleotide sequence ID" value="NZ_FQXK01000012.1"/>
</dbReference>
<dbReference type="InterPro" id="IPR003661">
    <property type="entry name" value="HisK_dim/P_dom"/>
</dbReference>
<gene>
    <name evidence="8" type="ORF">SAMN02745229_01609</name>
</gene>
<name>A0A1M5YMY3_BUTFI</name>
<dbReference type="InterPro" id="IPR050736">
    <property type="entry name" value="Sensor_HK_Regulatory"/>
</dbReference>
<dbReference type="Pfam" id="PF00512">
    <property type="entry name" value="HisKA"/>
    <property type="match status" value="1"/>
</dbReference>
<dbReference type="SUPFAM" id="SSF55874">
    <property type="entry name" value="ATPase domain of HSP90 chaperone/DNA topoisomerase II/histidine kinase"/>
    <property type="match status" value="1"/>
</dbReference>
<evidence type="ECO:0000256" key="4">
    <source>
        <dbReference type="ARBA" id="ARBA00022679"/>
    </source>
</evidence>
<dbReference type="InterPro" id="IPR036097">
    <property type="entry name" value="HisK_dim/P_sf"/>
</dbReference>
<evidence type="ECO:0000259" key="7">
    <source>
        <dbReference type="PROSITE" id="PS50109"/>
    </source>
</evidence>
<dbReference type="SMART" id="SM00388">
    <property type="entry name" value="HisKA"/>
    <property type="match status" value="1"/>
</dbReference>
<dbReference type="InterPro" id="IPR003594">
    <property type="entry name" value="HATPase_dom"/>
</dbReference>
<dbReference type="GO" id="GO:0000155">
    <property type="term" value="F:phosphorelay sensor kinase activity"/>
    <property type="evidence" value="ECO:0007669"/>
    <property type="project" value="InterPro"/>
</dbReference>
<dbReference type="AlphaFoldDB" id="A0A1M5YMY3"/>
<keyword evidence="9" id="KW-1185">Reference proteome</keyword>
<proteinExistence type="predicted"/>